<dbReference type="InterPro" id="IPR013784">
    <property type="entry name" value="Carb-bd-like_fold"/>
</dbReference>
<evidence type="ECO:0000313" key="4">
    <source>
        <dbReference type="Proteomes" id="UP001341840"/>
    </source>
</evidence>
<proteinExistence type="predicted"/>
<dbReference type="SUPFAM" id="SSF49452">
    <property type="entry name" value="Starch-binding domain-like"/>
    <property type="match status" value="1"/>
</dbReference>
<feature type="compositionally biased region" description="Basic and acidic residues" evidence="1">
    <location>
        <begin position="394"/>
        <end position="406"/>
    </location>
</feature>
<sequence length="500" mass="55913">MKALTSSSCSKAIAESLGSHIYHRGGGVAAAAAAHVPDRVEFCFSLRSSRNDKRGCSFLLLNKKGVSPIHAVPPKTEVDLESSETNLEPVEPQPQQSEQTNESKYVHVTFQLRKNCYFGEQFLIVGDDPMLGSWDPLEALSMTWSDGHIWTVDLDIPAGKSIQYKFILKGKAGEIVWQPGTDRIISISENMNRIIVIEDWEKAELQQIIEEDQIAQSNEELQVVSDTSTLAENWDFPKEELVSGMSEASDLEASKGQTHDVENPITEEPEVQNTSSDSTSYSMERPLAIVAENIGSFEDFGKSTSYENNISNIQLNEESADSSRNDNISIIHNLVHNGNAEPLMNDEETVAESKLFELESSPVLVPALELPSEEERPNDDIQERTGMETPSETSESKDGEVQERTMMETSSEAFELKDQNKPEFSKEQESDNGAPQEIIATIKDEPDHHYNEYEQHFHLEPSMEDGLNPQPHDDDGNVLQNDIQWGRETVKKFLTKLGLI</sequence>
<feature type="compositionally biased region" description="Basic and acidic residues" evidence="1">
    <location>
        <begin position="414"/>
        <end position="429"/>
    </location>
</feature>
<evidence type="ECO:0000313" key="3">
    <source>
        <dbReference type="EMBL" id="MED6174025.1"/>
    </source>
</evidence>
<accession>A0ABU6VMV6</accession>
<comment type="caution">
    <text evidence="3">The sequence shown here is derived from an EMBL/GenBank/DDBJ whole genome shotgun (WGS) entry which is preliminary data.</text>
</comment>
<dbReference type="Gene3D" id="2.60.40.10">
    <property type="entry name" value="Immunoglobulins"/>
    <property type="match status" value="1"/>
</dbReference>
<organism evidence="3 4">
    <name type="scientific">Stylosanthes scabra</name>
    <dbReference type="NCBI Taxonomy" id="79078"/>
    <lineage>
        <taxon>Eukaryota</taxon>
        <taxon>Viridiplantae</taxon>
        <taxon>Streptophyta</taxon>
        <taxon>Embryophyta</taxon>
        <taxon>Tracheophyta</taxon>
        <taxon>Spermatophyta</taxon>
        <taxon>Magnoliopsida</taxon>
        <taxon>eudicotyledons</taxon>
        <taxon>Gunneridae</taxon>
        <taxon>Pentapetalae</taxon>
        <taxon>rosids</taxon>
        <taxon>fabids</taxon>
        <taxon>Fabales</taxon>
        <taxon>Fabaceae</taxon>
        <taxon>Papilionoideae</taxon>
        <taxon>50 kb inversion clade</taxon>
        <taxon>dalbergioids sensu lato</taxon>
        <taxon>Dalbergieae</taxon>
        <taxon>Pterocarpus clade</taxon>
        <taxon>Stylosanthes</taxon>
    </lineage>
</organism>
<dbReference type="PANTHER" id="PTHR15048:SF0">
    <property type="entry name" value="STARCH-BINDING DOMAIN-CONTAINING PROTEIN 1"/>
    <property type="match status" value="1"/>
</dbReference>
<name>A0ABU6VMV6_9FABA</name>
<dbReference type="SMART" id="SM01065">
    <property type="entry name" value="CBM_2"/>
    <property type="match status" value="1"/>
</dbReference>
<feature type="compositionally biased region" description="Polar residues" evidence="1">
    <location>
        <begin position="271"/>
        <end position="280"/>
    </location>
</feature>
<feature type="region of interest" description="Disordered" evidence="1">
    <location>
        <begin position="248"/>
        <end position="280"/>
    </location>
</feature>
<feature type="region of interest" description="Disordered" evidence="1">
    <location>
        <begin position="77"/>
        <end position="102"/>
    </location>
</feature>
<dbReference type="PANTHER" id="PTHR15048">
    <property type="entry name" value="STARCH-BINDING DOMAIN-CONTAINING PROTEIN 1"/>
    <property type="match status" value="1"/>
</dbReference>
<dbReference type="EMBL" id="JASCZI010151678">
    <property type="protein sequence ID" value="MED6174025.1"/>
    <property type="molecule type" value="Genomic_DNA"/>
</dbReference>
<dbReference type="Pfam" id="PF00686">
    <property type="entry name" value="CBM_20"/>
    <property type="match status" value="1"/>
</dbReference>
<reference evidence="3 4" key="1">
    <citation type="journal article" date="2023" name="Plants (Basel)">
        <title>Bridging the Gap: Combining Genomics and Transcriptomics Approaches to Understand Stylosanthes scabra, an Orphan Legume from the Brazilian Caatinga.</title>
        <authorList>
            <person name="Ferreira-Neto J.R.C."/>
            <person name="da Silva M.D."/>
            <person name="Binneck E."/>
            <person name="de Melo N.F."/>
            <person name="da Silva R.H."/>
            <person name="de Melo A.L.T.M."/>
            <person name="Pandolfi V."/>
            <person name="Bustamante F.O."/>
            <person name="Brasileiro-Vidal A.C."/>
            <person name="Benko-Iseppon A.M."/>
        </authorList>
    </citation>
    <scope>NUCLEOTIDE SEQUENCE [LARGE SCALE GENOMIC DNA]</scope>
    <source>
        <tissue evidence="3">Leaves</tissue>
    </source>
</reference>
<dbReference type="CDD" id="cd05467">
    <property type="entry name" value="CBM20"/>
    <property type="match status" value="1"/>
</dbReference>
<dbReference type="Proteomes" id="UP001341840">
    <property type="component" value="Unassembled WGS sequence"/>
</dbReference>
<evidence type="ECO:0000256" key="1">
    <source>
        <dbReference type="SAM" id="MobiDB-lite"/>
    </source>
</evidence>
<feature type="compositionally biased region" description="Basic and acidic residues" evidence="1">
    <location>
        <begin position="373"/>
        <end position="386"/>
    </location>
</feature>
<feature type="domain" description="CBM20" evidence="2">
    <location>
        <begin position="100"/>
        <end position="202"/>
    </location>
</feature>
<feature type="region of interest" description="Disordered" evidence="1">
    <location>
        <begin position="367"/>
        <end position="441"/>
    </location>
</feature>
<protein>
    <recommendedName>
        <fullName evidence="2">CBM20 domain-containing protein</fullName>
    </recommendedName>
</protein>
<evidence type="ECO:0000259" key="2">
    <source>
        <dbReference type="PROSITE" id="PS51166"/>
    </source>
</evidence>
<gene>
    <name evidence="3" type="ORF">PIB30_065061</name>
</gene>
<dbReference type="InterPro" id="IPR002044">
    <property type="entry name" value="CBM20"/>
</dbReference>
<dbReference type="InterPro" id="IPR013783">
    <property type="entry name" value="Ig-like_fold"/>
</dbReference>
<keyword evidence="4" id="KW-1185">Reference proteome</keyword>
<feature type="compositionally biased region" description="Low complexity" evidence="1">
    <location>
        <begin position="88"/>
        <end position="99"/>
    </location>
</feature>
<dbReference type="PROSITE" id="PS51166">
    <property type="entry name" value="CBM20"/>
    <property type="match status" value="1"/>
</dbReference>